<keyword evidence="9" id="KW-0472">Membrane</keyword>
<feature type="domain" description="Porin" evidence="12">
    <location>
        <begin position="7"/>
        <end position="356"/>
    </location>
</feature>
<dbReference type="Proteomes" id="UP000031838">
    <property type="component" value="Chromosome 2"/>
</dbReference>
<dbReference type="GO" id="GO:0009279">
    <property type="term" value="C:cell outer membrane"/>
    <property type="evidence" value="ECO:0007669"/>
    <property type="project" value="UniProtKB-SubCell"/>
</dbReference>
<evidence type="ECO:0000256" key="8">
    <source>
        <dbReference type="ARBA" id="ARBA00023114"/>
    </source>
</evidence>
<feature type="signal peptide" evidence="11">
    <location>
        <begin position="1"/>
        <end position="20"/>
    </location>
</feature>
<name>A0A0B6SC36_BURPL</name>
<dbReference type="InterPro" id="IPR002299">
    <property type="entry name" value="Porin_Neis"/>
</dbReference>
<sequence>MKKTIIACVALGTLAGTAHAQNSVTLFGIIDEGIDMVSNNKGGHVYQTAGSVMQGNRFGLTGTENLGGGLKAVFMLENGFNGNTGGLSQNGLMFGRQAWVGLASPYGTVTFGRQYDSVFDYAAPLAAGQLGGGVYGAHPGDLDNSNIDYHANNSIKYASPTMGGFRFGGLYSLGGTPGNVTNNEIWSLGAAYNHGPVAFGAAYLNARNPGTGMFSTAASSLPETLMTPIYSGFMSANTFQLIDVGGSYAFGPATLGATYTNAKFMNLGSNAMPTGAKGPAAGYSHGSTATFNDVQVNFQFQFSPTLRTLAAADYVTRNALTQANGTPVDRAKYLQYELTLDYSLSKRTDVYTMAIYQRALGEDSTGGPAVAAITDTTAISSNGKQFVVRVGIRHKF</sequence>
<keyword evidence="6 11" id="KW-0732">Signal</keyword>
<dbReference type="AlphaFoldDB" id="A0A0B6SC36"/>
<dbReference type="PANTHER" id="PTHR34501">
    <property type="entry name" value="PROTEIN YDDL-RELATED"/>
    <property type="match status" value="1"/>
</dbReference>
<evidence type="ECO:0000256" key="1">
    <source>
        <dbReference type="ARBA" id="ARBA00004571"/>
    </source>
</evidence>
<organism evidence="13 14">
    <name type="scientific">Burkholderia plantarii</name>
    <dbReference type="NCBI Taxonomy" id="41899"/>
    <lineage>
        <taxon>Bacteria</taxon>
        <taxon>Pseudomonadati</taxon>
        <taxon>Pseudomonadota</taxon>
        <taxon>Betaproteobacteria</taxon>
        <taxon>Burkholderiales</taxon>
        <taxon>Burkholderiaceae</taxon>
        <taxon>Burkholderia</taxon>
    </lineage>
</organism>
<dbReference type="OrthoDB" id="8982743at2"/>
<reference evidence="13 14" key="2">
    <citation type="journal article" date="2016" name="Appl. Microbiol. Biotechnol.">
        <title>Mutations improving production and secretion of extracellular lipase by Burkholderia glumae PG1.</title>
        <authorList>
            <person name="Knapp A."/>
            <person name="Voget S."/>
            <person name="Gao R."/>
            <person name="Zaburannyi N."/>
            <person name="Krysciak D."/>
            <person name="Breuer M."/>
            <person name="Hauer B."/>
            <person name="Streit W.R."/>
            <person name="Muller R."/>
            <person name="Daniel R."/>
            <person name="Jaeger K.E."/>
        </authorList>
    </citation>
    <scope>NUCLEOTIDE SEQUENCE [LARGE SCALE GENOMIC DNA]</scope>
    <source>
        <strain evidence="13 14">PG1</strain>
    </source>
</reference>
<gene>
    <name evidence="13" type="ORF">BGL_2c17440</name>
</gene>
<dbReference type="InterPro" id="IPR033900">
    <property type="entry name" value="Gram_neg_porin_domain"/>
</dbReference>
<evidence type="ECO:0000313" key="13">
    <source>
        <dbReference type="EMBL" id="AJK49811.1"/>
    </source>
</evidence>
<dbReference type="KEGG" id="bpla:bpln_2g18130"/>
<dbReference type="PANTHER" id="PTHR34501:SF9">
    <property type="entry name" value="MAJOR OUTER MEMBRANE PROTEIN P.IA"/>
    <property type="match status" value="1"/>
</dbReference>
<dbReference type="GO" id="GO:0006811">
    <property type="term" value="P:monoatomic ion transport"/>
    <property type="evidence" value="ECO:0007669"/>
    <property type="project" value="UniProtKB-KW"/>
</dbReference>
<keyword evidence="4" id="KW-1134">Transmembrane beta strand</keyword>
<dbReference type="KEGG" id="bgp:BGL_2c17440"/>
<keyword evidence="10" id="KW-0998">Cell outer membrane</keyword>
<dbReference type="GO" id="GO:0046930">
    <property type="term" value="C:pore complex"/>
    <property type="evidence" value="ECO:0007669"/>
    <property type="project" value="UniProtKB-KW"/>
</dbReference>
<evidence type="ECO:0000256" key="6">
    <source>
        <dbReference type="ARBA" id="ARBA00022729"/>
    </source>
</evidence>
<keyword evidence="5" id="KW-0812">Transmembrane</keyword>
<evidence type="ECO:0000256" key="11">
    <source>
        <dbReference type="SAM" id="SignalP"/>
    </source>
</evidence>
<protein>
    <submittedName>
        <fullName evidence="13">Porin Gram-negative type</fullName>
    </submittedName>
</protein>
<dbReference type="PRINTS" id="PR00184">
    <property type="entry name" value="NEISSPPORIN"/>
</dbReference>
<comment type="subunit">
    <text evidence="2">Homotrimer.</text>
</comment>
<feature type="chain" id="PRO_5002124825" evidence="11">
    <location>
        <begin position="21"/>
        <end position="396"/>
    </location>
</feature>
<keyword evidence="7" id="KW-0406">Ion transport</keyword>
<evidence type="ECO:0000256" key="10">
    <source>
        <dbReference type="ARBA" id="ARBA00023237"/>
    </source>
</evidence>
<reference evidence="14" key="1">
    <citation type="submission" date="2011-03" db="EMBL/GenBank/DDBJ databases">
        <authorList>
            <person name="Voget S."/>
            <person name="Streit W.R."/>
            <person name="Jaeger K.E."/>
            <person name="Daniel R."/>
        </authorList>
    </citation>
    <scope>NUCLEOTIDE SEQUENCE [LARGE SCALE GENOMIC DNA]</scope>
    <source>
        <strain evidence="14">PG1</strain>
    </source>
</reference>
<keyword evidence="8" id="KW-0626">Porin</keyword>
<dbReference type="EMBL" id="CP002581">
    <property type="protein sequence ID" value="AJK49811.1"/>
    <property type="molecule type" value="Genomic_DNA"/>
</dbReference>
<dbReference type="GO" id="GO:0015288">
    <property type="term" value="F:porin activity"/>
    <property type="evidence" value="ECO:0007669"/>
    <property type="project" value="UniProtKB-KW"/>
</dbReference>
<evidence type="ECO:0000259" key="12">
    <source>
        <dbReference type="Pfam" id="PF13609"/>
    </source>
</evidence>
<keyword evidence="3" id="KW-0813">Transport</keyword>
<evidence type="ECO:0000256" key="4">
    <source>
        <dbReference type="ARBA" id="ARBA00022452"/>
    </source>
</evidence>
<evidence type="ECO:0000256" key="2">
    <source>
        <dbReference type="ARBA" id="ARBA00011233"/>
    </source>
</evidence>
<evidence type="ECO:0000256" key="3">
    <source>
        <dbReference type="ARBA" id="ARBA00022448"/>
    </source>
</evidence>
<dbReference type="CDD" id="cd00342">
    <property type="entry name" value="gram_neg_porins"/>
    <property type="match status" value="1"/>
</dbReference>
<dbReference type="InterPro" id="IPR050298">
    <property type="entry name" value="Gram-neg_bact_OMP"/>
</dbReference>
<comment type="subcellular location">
    <subcellularLocation>
        <location evidence="1">Cell outer membrane</location>
        <topology evidence="1">Multi-pass membrane protein</topology>
    </subcellularLocation>
</comment>
<dbReference type="Pfam" id="PF13609">
    <property type="entry name" value="Porin_4"/>
    <property type="match status" value="1"/>
</dbReference>
<keyword evidence="14" id="KW-1185">Reference proteome</keyword>
<evidence type="ECO:0000313" key="14">
    <source>
        <dbReference type="Proteomes" id="UP000031838"/>
    </source>
</evidence>
<dbReference type="InterPro" id="IPR023614">
    <property type="entry name" value="Porin_dom_sf"/>
</dbReference>
<evidence type="ECO:0000256" key="5">
    <source>
        <dbReference type="ARBA" id="ARBA00022692"/>
    </source>
</evidence>
<evidence type="ECO:0000256" key="9">
    <source>
        <dbReference type="ARBA" id="ARBA00023136"/>
    </source>
</evidence>
<dbReference type="RefSeq" id="WP_042628186.1">
    <property type="nucleotide sequence ID" value="NZ_BSTO01000021.1"/>
</dbReference>
<dbReference type="SUPFAM" id="SSF56935">
    <property type="entry name" value="Porins"/>
    <property type="match status" value="1"/>
</dbReference>
<accession>A0A0B6SC36</accession>
<proteinExistence type="predicted"/>
<evidence type="ECO:0000256" key="7">
    <source>
        <dbReference type="ARBA" id="ARBA00023065"/>
    </source>
</evidence>
<dbReference type="Gene3D" id="2.40.160.10">
    <property type="entry name" value="Porin"/>
    <property type="match status" value="1"/>
</dbReference>
<dbReference type="HOGENOM" id="CLU_038238_0_0_4"/>